<feature type="chain" id="PRO_5012046908" description="Mid2 domain-containing protein" evidence="3">
    <location>
        <begin position="23"/>
        <end position="280"/>
    </location>
</feature>
<feature type="compositionally biased region" description="Pro residues" evidence="1">
    <location>
        <begin position="269"/>
        <end position="280"/>
    </location>
</feature>
<protein>
    <recommendedName>
        <fullName evidence="6">Mid2 domain-containing protein</fullName>
    </recommendedName>
</protein>
<feature type="region of interest" description="Disordered" evidence="1">
    <location>
        <begin position="242"/>
        <end position="280"/>
    </location>
</feature>
<feature type="transmembrane region" description="Helical" evidence="2">
    <location>
        <begin position="214"/>
        <end position="237"/>
    </location>
</feature>
<name>A0A1L7WFY2_9HELO</name>
<evidence type="ECO:0000313" key="4">
    <source>
        <dbReference type="EMBL" id="CZR51667.1"/>
    </source>
</evidence>
<keyword evidence="2" id="KW-1133">Transmembrane helix</keyword>
<evidence type="ECO:0000256" key="1">
    <source>
        <dbReference type="SAM" id="MobiDB-lite"/>
    </source>
</evidence>
<keyword evidence="5" id="KW-1185">Reference proteome</keyword>
<sequence length="280" mass="29135">MIPMKEFALALVLSLLSALSTSEPISRWPKVGVVEDIDLLRRADTNWTTQEFQTHCNNIDYTYFSDCCTAESGPGWRSCNDVGTWSLSGSTILCYNLDAGHDCGSDNTVCDSGLGCCGNSCCQNSASVTVCEDGCVLKNGLGCVAGSYGGAGTCAHGLSVSTASSSTSSSTSIKTTYSTAKTSTTSTADAPANSSPSSTSANTPEKSKVSTGGIIGIAVYVGCSVIGLVITAVVKILSYKKKQKREKEKAALEQAEIRKSRTGSSPSAPTSPAPWYPYSN</sequence>
<gene>
    <name evidence="4" type="ORF">PAC_01544</name>
</gene>
<evidence type="ECO:0008006" key="6">
    <source>
        <dbReference type="Google" id="ProtNLM"/>
    </source>
</evidence>
<feature type="signal peptide" evidence="3">
    <location>
        <begin position="1"/>
        <end position="22"/>
    </location>
</feature>
<accession>A0A1L7WFY2</accession>
<feature type="compositionally biased region" description="Basic and acidic residues" evidence="1">
    <location>
        <begin position="245"/>
        <end position="259"/>
    </location>
</feature>
<feature type="region of interest" description="Disordered" evidence="1">
    <location>
        <begin position="184"/>
        <end position="208"/>
    </location>
</feature>
<keyword evidence="3" id="KW-0732">Signal</keyword>
<evidence type="ECO:0000313" key="5">
    <source>
        <dbReference type="Proteomes" id="UP000184330"/>
    </source>
</evidence>
<dbReference type="OrthoDB" id="3788198at2759"/>
<evidence type="ECO:0000256" key="2">
    <source>
        <dbReference type="SAM" id="Phobius"/>
    </source>
</evidence>
<reference evidence="4 5" key="1">
    <citation type="submission" date="2016-03" db="EMBL/GenBank/DDBJ databases">
        <authorList>
            <person name="Ploux O."/>
        </authorList>
    </citation>
    <scope>NUCLEOTIDE SEQUENCE [LARGE SCALE GENOMIC DNA]</scope>
    <source>
        <strain evidence="4 5">UAMH 11012</strain>
    </source>
</reference>
<evidence type="ECO:0000256" key="3">
    <source>
        <dbReference type="SAM" id="SignalP"/>
    </source>
</evidence>
<proteinExistence type="predicted"/>
<dbReference type="EMBL" id="FJOG01000002">
    <property type="protein sequence ID" value="CZR51667.1"/>
    <property type="molecule type" value="Genomic_DNA"/>
</dbReference>
<feature type="compositionally biased region" description="Low complexity" evidence="1">
    <location>
        <begin position="184"/>
        <end position="203"/>
    </location>
</feature>
<dbReference type="Proteomes" id="UP000184330">
    <property type="component" value="Unassembled WGS sequence"/>
</dbReference>
<keyword evidence="2" id="KW-0812">Transmembrane</keyword>
<dbReference type="AlphaFoldDB" id="A0A1L7WFY2"/>
<organism evidence="4 5">
    <name type="scientific">Phialocephala subalpina</name>
    <dbReference type="NCBI Taxonomy" id="576137"/>
    <lineage>
        <taxon>Eukaryota</taxon>
        <taxon>Fungi</taxon>
        <taxon>Dikarya</taxon>
        <taxon>Ascomycota</taxon>
        <taxon>Pezizomycotina</taxon>
        <taxon>Leotiomycetes</taxon>
        <taxon>Helotiales</taxon>
        <taxon>Mollisiaceae</taxon>
        <taxon>Phialocephala</taxon>
        <taxon>Phialocephala fortinii species complex</taxon>
    </lineage>
</organism>
<keyword evidence="2" id="KW-0472">Membrane</keyword>